<gene>
    <name evidence="5" type="ORF">BIW11_09329</name>
</gene>
<dbReference type="FunCoup" id="A0A1V9XKK9">
    <property type="interactions" value="301"/>
</dbReference>
<keyword evidence="1" id="KW-0378">Hydrolase</keyword>
<dbReference type="InterPro" id="IPR016130">
    <property type="entry name" value="Tyr_Pase_AS"/>
</dbReference>
<keyword evidence="2" id="KW-0904">Protein phosphatase</keyword>
<accession>A0A1V9XKK9</accession>
<reference evidence="5 6" key="1">
    <citation type="journal article" date="2017" name="Gigascience">
        <title>Draft genome of the honey bee ectoparasitic mite, Tropilaelaps mercedesae, is shaped by the parasitic life history.</title>
        <authorList>
            <person name="Dong X."/>
            <person name="Armstrong S.D."/>
            <person name="Xia D."/>
            <person name="Makepeace B.L."/>
            <person name="Darby A.C."/>
            <person name="Kadowaki T."/>
        </authorList>
    </citation>
    <scope>NUCLEOTIDE SEQUENCE [LARGE SCALE GENOMIC DNA]</scope>
    <source>
        <strain evidence="5">Wuxi-XJTLU</strain>
    </source>
</reference>
<dbReference type="Proteomes" id="UP000192247">
    <property type="component" value="Unassembled WGS sequence"/>
</dbReference>
<evidence type="ECO:0000256" key="2">
    <source>
        <dbReference type="ARBA" id="ARBA00022912"/>
    </source>
</evidence>
<dbReference type="InterPro" id="IPR000387">
    <property type="entry name" value="Tyr_Pase_dom"/>
</dbReference>
<dbReference type="AlphaFoldDB" id="A0A1V9XKK9"/>
<dbReference type="SMART" id="SM00195">
    <property type="entry name" value="DSPc"/>
    <property type="match status" value="1"/>
</dbReference>
<protein>
    <submittedName>
        <fullName evidence="5">Dual specificity protein phosphatase 19-like</fullName>
    </submittedName>
</protein>
<dbReference type="PROSITE" id="PS50056">
    <property type="entry name" value="TYR_PHOSPHATASE_2"/>
    <property type="match status" value="1"/>
</dbReference>
<dbReference type="Pfam" id="PF00782">
    <property type="entry name" value="DSPc"/>
    <property type="match status" value="1"/>
</dbReference>
<evidence type="ECO:0000313" key="6">
    <source>
        <dbReference type="Proteomes" id="UP000192247"/>
    </source>
</evidence>
<dbReference type="EMBL" id="MNPL01008780">
    <property type="protein sequence ID" value="OQR74070.1"/>
    <property type="molecule type" value="Genomic_DNA"/>
</dbReference>
<dbReference type="PANTHER" id="PTHR46377">
    <property type="entry name" value="DUAL SPECIFICITY PROTEIN PHOSPHATASE 19"/>
    <property type="match status" value="1"/>
</dbReference>
<feature type="domain" description="Tyrosine-protein phosphatase" evidence="3">
    <location>
        <begin position="66"/>
        <end position="207"/>
    </location>
</feature>
<proteinExistence type="predicted"/>
<dbReference type="GO" id="GO:0005737">
    <property type="term" value="C:cytoplasm"/>
    <property type="evidence" value="ECO:0007669"/>
    <property type="project" value="TreeGrafter"/>
</dbReference>
<name>A0A1V9XKK9_9ACAR</name>
<dbReference type="PROSITE" id="PS00383">
    <property type="entry name" value="TYR_PHOSPHATASE_1"/>
    <property type="match status" value="1"/>
</dbReference>
<keyword evidence="6" id="KW-1185">Reference proteome</keyword>
<dbReference type="InParanoid" id="A0A1V9XKK9"/>
<dbReference type="Gene3D" id="3.90.190.10">
    <property type="entry name" value="Protein tyrosine phosphatase superfamily"/>
    <property type="match status" value="1"/>
</dbReference>
<evidence type="ECO:0000259" key="4">
    <source>
        <dbReference type="PROSITE" id="PS50056"/>
    </source>
</evidence>
<dbReference type="InterPro" id="IPR000340">
    <property type="entry name" value="Dual-sp_phosphatase_cat-dom"/>
</dbReference>
<dbReference type="PANTHER" id="PTHR46377:SF1">
    <property type="entry name" value="DUAL SPECIFICITY PROTEIN PHOSPHATASE 19"/>
    <property type="match status" value="1"/>
</dbReference>
<comment type="caution">
    <text evidence="5">The sequence shown here is derived from an EMBL/GenBank/DDBJ whole genome shotgun (WGS) entry which is preliminary data.</text>
</comment>
<dbReference type="InterPro" id="IPR029021">
    <property type="entry name" value="Prot-tyrosine_phosphatase-like"/>
</dbReference>
<dbReference type="InterPro" id="IPR020422">
    <property type="entry name" value="TYR_PHOSPHATASE_DUAL_dom"/>
</dbReference>
<sequence>MQNLFNDIRNKLPKLRKVETRVQTAGGELFVERRDEEGGFSGLSNPTPRGPQRCAGFVYDFKPDLQMALVAPGLYVGSQDVAAEKEILKSKNVLHIVNAASGIGNHFPEDFRYMKLNILDLPEQDIKSVFESCFAFIDEALAAGGSTFVHCNAGVSRSSTICIAYLISRQRMRLNRALNKVRSERPIVRPNDGFMRQLREFEAETLGIA</sequence>
<evidence type="ECO:0000256" key="1">
    <source>
        <dbReference type="ARBA" id="ARBA00022801"/>
    </source>
</evidence>
<dbReference type="GO" id="GO:0008579">
    <property type="term" value="F:JUN kinase phosphatase activity"/>
    <property type="evidence" value="ECO:0007669"/>
    <property type="project" value="TreeGrafter"/>
</dbReference>
<evidence type="ECO:0000259" key="3">
    <source>
        <dbReference type="PROSITE" id="PS50054"/>
    </source>
</evidence>
<evidence type="ECO:0000313" key="5">
    <source>
        <dbReference type="EMBL" id="OQR74070.1"/>
    </source>
</evidence>
<dbReference type="OrthoDB" id="10252009at2759"/>
<organism evidence="5 6">
    <name type="scientific">Tropilaelaps mercedesae</name>
    <dbReference type="NCBI Taxonomy" id="418985"/>
    <lineage>
        <taxon>Eukaryota</taxon>
        <taxon>Metazoa</taxon>
        <taxon>Ecdysozoa</taxon>
        <taxon>Arthropoda</taxon>
        <taxon>Chelicerata</taxon>
        <taxon>Arachnida</taxon>
        <taxon>Acari</taxon>
        <taxon>Parasitiformes</taxon>
        <taxon>Mesostigmata</taxon>
        <taxon>Gamasina</taxon>
        <taxon>Dermanyssoidea</taxon>
        <taxon>Laelapidae</taxon>
        <taxon>Tropilaelaps</taxon>
    </lineage>
</organism>
<dbReference type="STRING" id="418985.A0A1V9XKK9"/>
<feature type="domain" description="Tyrosine specific protein phosphatases" evidence="4">
    <location>
        <begin position="127"/>
        <end position="186"/>
    </location>
</feature>
<dbReference type="PROSITE" id="PS50054">
    <property type="entry name" value="TYR_PHOSPHATASE_DUAL"/>
    <property type="match status" value="1"/>
</dbReference>
<dbReference type="SUPFAM" id="SSF52799">
    <property type="entry name" value="(Phosphotyrosine protein) phosphatases II"/>
    <property type="match status" value="1"/>
</dbReference>